<evidence type="ECO:0000313" key="2">
    <source>
        <dbReference type="Proteomes" id="UP000887458"/>
    </source>
</evidence>
<protein>
    <submittedName>
        <fullName evidence="1">Uncharacterized protein</fullName>
    </submittedName>
</protein>
<sequence length="137" mass="14636">MLTLLKSFTLLQQKFAPSTLVLSSPALSRLFTSESAVSIIFSPVVSITSSASCIEETSVFIISDVGLSVESWSDFIDLTSSSIELAADNFCDCKLSIDFCALNLGSSNILEIERFLLSSSSSLLSSSIPILSSSFND</sequence>
<organism evidence="1 2">
    <name type="scientific">Dermatophagoides pteronyssinus</name>
    <name type="common">European house dust mite</name>
    <dbReference type="NCBI Taxonomy" id="6956"/>
    <lineage>
        <taxon>Eukaryota</taxon>
        <taxon>Metazoa</taxon>
        <taxon>Ecdysozoa</taxon>
        <taxon>Arthropoda</taxon>
        <taxon>Chelicerata</taxon>
        <taxon>Arachnida</taxon>
        <taxon>Acari</taxon>
        <taxon>Acariformes</taxon>
        <taxon>Sarcoptiformes</taxon>
        <taxon>Astigmata</taxon>
        <taxon>Psoroptidia</taxon>
        <taxon>Analgoidea</taxon>
        <taxon>Pyroglyphidae</taxon>
        <taxon>Dermatophagoidinae</taxon>
        <taxon>Dermatophagoides</taxon>
    </lineage>
</organism>
<evidence type="ECO:0000313" key="1">
    <source>
        <dbReference type="EMBL" id="KAH9422214.1"/>
    </source>
</evidence>
<proteinExistence type="predicted"/>
<gene>
    <name evidence="1" type="ORF">DERP_002510</name>
</gene>
<dbReference type="EMBL" id="NJHN03000037">
    <property type="protein sequence ID" value="KAH9422214.1"/>
    <property type="molecule type" value="Genomic_DNA"/>
</dbReference>
<accession>A0ABQ8JHZ4</accession>
<reference evidence="1 2" key="1">
    <citation type="journal article" date="2018" name="J. Allergy Clin. Immunol.">
        <title>High-quality assembly of Dermatophagoides pteronyssinus genome and transcriptome reveals a wide range of novel allergens.</title>
        <authorList>
            <person name="Liu X.Y."/>
            <person name="Yang K.Y."/>
            <person name="Wang M.Q."/>
            <person name="Kwok J.S."/>
            <person name="Zeng X."/>
            <person name="Yang Z."/>
            <person name="Xiao X.J."/>
            <person name="Lau C.P."/>
            <person name="Li Y."/>
            <person name="Huang Z.M."/>
            <person name="Ba J.G."/>
            <person name="Yim A.K."/>
            <person name="Ouyang C.Y."/>
            <person name="Ngai S.M."/>
            <person name="Chan T.F."/>
            <person name="Leung E.L."/>
            <person name="Liu L."/>
            <person name="Liu Z.G."/>
            <person name="Tsui S.K."/>
        </authorList>
    </citation>
    <scope>NUCLEOTIDE SEQUENCE [LARGE SCALE GENOMIC DNA]</scope>
    <source>
        <strain evidence="1">Derp</strain>
    </source>
</reference>
<name>A0ABQ8JHZ4_DERPT</name>
<keyword evidence="2" id="KW-1185">Reference proteome</keyword>
<reference evidence="1 2" key="2">
    <citation type="journal article" date="2022" name="Mol. Biol. Evol.">
        <title>Comparative Genomics Reveals Insights into the Divergent Evolution of Astigmatic Mites and Household Pest Adaptations.</title>
        <authorList>
            <person name="Xiong Q."/>
            <person name="Wan A.T."/>
            <person name="Liu X."/>
            <person name="Fung C.S."/>
            <person name="Xiao X."/>
            <person name="Malainual N."/>
            <person name="Hou J."/>
            <person name="Wang L."/>
            <person name="Wang M."/>
            <person name="Yang K.Y."/>
            <person name="Cui Y."/>
            <person name="Leung E.L."/>
            <person name="Nong W."/>
            <person name="Shin S.K."/>
            <person name="Au S.W."/>
            <person name="Jeong K.Y."/>
            <person name="Chew F.T."/>
            <person name="Hui J.H."/>
            <person name="Leung T.F."/>
            <person name="Tungtrongchitr A."/>
            <person name="Zhong N."/>
            <person name="Liu Z."/>
            <person name="Tsui S.K."/>
        </authorList>
    </citation>
    <scope>NUCLEOTIDE SEQUENCE [LARGE SCALE GENOMIC DNA]</scope>
    <source>
        <strain evidence="1">Derp</strain>
    </source>
</reference>
<dbReference type="Proteomes" id="UP000887458">
    <property type="component" value="Unassembled WGS sequence"/>
</dbReference>
<comment type="caution">
    <text evidence="1">The sequence shown here is derived from an EMBL/GenBank/DDBJ whole genome shotgun (WGS) entry which is preliminary data.</text>
</comment>